<evidence type="ECO:0000256" key="5">
    <source>
        <dbReference type="SAM" id="MobiDB-lite"/>
    </source>
</evidence>
<dbReference type="STRING" id="105785.A0A2J7QCG9"/>
<dbReference type="GO" id="GO:0005737">
    <property type="term" value="C:cytoplasm"/>
    <property type="evidence" value="ECO:0007669"/>
    <property type="project" value="UniProtKB-SubCell"/>
</dbReference>
<dbReference type="FunCoup" id="A0A2J7QCG9">
    <property type="interactions" value="1925"/>
</dbReference>
<feature type="domain" description="Proteasome component Ecm29 N-terminal" evidence="6">
    <location>
        <begin position="11"/>
        <end position="537"/>
    </location>
</feature>
<dbReference type="InterPro" id="IPR055444">
    <property type="entry name" value="ARM_ECM29"/>
</dbReference>
<feature type="compositionally biased region" description="Basic and acidic residues" evidence="5">
    <location>
        <begin position="188"/>
        <end position="201"/>
    </location>
</feature>
<dbReference type="PANTHER" id="PTHR23346">
    <property type="entry name" value="TRANSLATIONAL ACTIVATOR GCN1-RELATED"/>
    <property type="match status" value="1"/>
</dbReference>
<evidence type="ECO:0000256" key="3">
    <source>
        <dbReference type="ARBA" id="ARBA00022737"/>
    </source>
</evidence>
<dbReference type="Pfam" id="PF13001">
    <property type="entry name" value="ECM29_N"/>
    <property type="match status" value="1"/>
</dbReference>
<dbReference type="Proteomes" id="UP000235965">
    <property type="component" value="Unassembled WGS sequence"/>
</dbReference>
<dbReference type="InterPro" id="IPR011989">
    <property type="entry name" value="ARM-like"/>
</dbReference>
<feature type="domain" description="ECM29 ARM-like repeats" evidence="7">
    <location>
        <begin position="655"/>
        <end position="847"/>
    </location>
</feature>
<dbReference type="GO" id="GO:0036503">
    <property type="term" value="P:ERAD pathway"/>
    <property type="evidence" value="ECO:0007669"/>
    <property type="project" value="TreeGrafter"/>
</dbReference>
<name>A0A2J7QCG9_9NEOP</name>
<sequence>MANATDELTLLERVFLRIGSAESDEQLQSAVSKFLPPVLLKLSSQQDGVRKKVMELLVHINKRIKSRSLVQLPVEALLLQYQDPAASSFVTNFTIIYIKLGYPRLPVAKQAELVPCVLNALEGRPQSHQDSLLLILMPVLGHVTVPADPEKRSVLFGLNERPHIYKLLADFMLDVLLLPYGATAQQEQHQEQARSSQHEDASNTSANSFPVPLGMSEYSFKRVTAGNPLTSEELEQTKLGIVKFLASGVMTDSDILCHLIVAAADTRFSVANAADMELKKIVGLLDWGSMSLTAPLYSLFLGTQLVTAKSRLNTIKVDKRCSPASTRIRLKILPYLCRSRGSALVFPACIQVFFDSLYGTNTSPRLKNMALQFSMLIILGANIQRLTPVAGVLLSGLLKLIAEDDNSLKVLAYSAVGKLGSRVPRVVNKDLALLQTFFEALLQEDQDIRMSVREALLSMVEAFHVGLDDESKECSDVKATTDGSGSVIGGQCQTMMQALLANQVESNEPMARFVAVRYAASVFPLNHAPSRYLLLLATGDNKDEVFTEALKALYGPDHGVETSEGSGVLEKGRSEESQKQQQQNSGTSDKSRELILPQFCDMAQYLAERAVIRMESAASRYVIGNHTLPFSPASFVEMLTYLRLCLARSADVQLKKREVIQHPSQFTPLISRYLHQLRQTFTGCGTLDKYLSLIQQLLTASPSIVPLACLLELVGSAPDILAGNFTGKLSWLKGLLFSAKEEMREKSALLYGIIIAHGLDDLAYEEAVQDLINCVKSKSPLEAQHGCLLASAHALERKISIMKRDNSSLVNLSSYAVYKEGVEAIVFHLNHQHALLVLASCIAIGELARCAPLPLPSGSSSASAEDKNMAIWKLDLVKKLFAIMNNGKITTKVKEHAAMAAGFLCVGEEFPHSRDIIQGFLDMAKETRDVEVHFTAGDALVCCVQGVMSPFARNVWTTLESEYEPHDIDAVLAARNQDLEWLLDELLNKFAPKPHPNSRQATSIWLLALLKHCANREPVKQRLDVMQNTFMDLLSENSDIVQDVASKGLGLVYECGDEESRSRLVSQLLDQLMSGRRSVTQVTGDTKLFEEGTLGKSPTGGNLSTYKELCSLASDLNKPDLIYKFMQLANHNAIWNSKKGAAFGFSTIASSAGEQLSQHLPKIIPRLYRYQFDPTPKIQNSMTSIWHALVPETQKTIDLYHKEILADLLANLTSPQWRVRMSCCLALADFLRGGGSKSLSDSVDSFPSLWMQLFRVMDDVHEGTRQAAGNTTKVLSKLFVRCCDVSSGKAGEEMLRTILPVLLNSGICNPVSEVRAISLQSISQLVGSTGTLLKPHLPLLIPALLEATGELESRGLSQLSVQFGAERQTQEVIDAVRASVAKSHYTTETVAKCLQYIDASILGELIPKVLELMRSSVGLGTRVACAHLIVLLTYHLKQELQPYSGKLLAALVNGLTDRNAVIRKNYAVTIGHLVSTAKDSSLEKLFAKIKTWYFEKEDESVRSACAYTLQAIGQHNQDILKEHSSVVIPLVFFAMHANKIPEGSSVDVWEDVWHEATAGPESGIRQNMSEICGLLKLALESPSWTMKAQAANAVSTVATKTGQTMSTEHRNSLINILVTGLNGRTWNGKENLLKALATICSSCKIELKQEELSSVVDTIVDAMLKECCKEQLAYKQHALKALGDALSALDIDRFDQVYSIVEDTLAKGNGTEESDDERSSETNSQRQQILTQLTETAYETLGKAWPSNHLTQVHYREKVLDQCVSCLNNSTRPVQVAIVAALRCYVERLTLLDGSTMLEEGDREVLDRILKKVYQALEFSLGILKHARLRKEALNVLYLLGKKLKDLNCTAELCNLSVTFGPSLEECSKDNTPEIKSRVIDIKNLLKA</sequence>
<dbReference type="InterPro" id="IPR024372">
    <property type="entry name" value="Ecm29_N"/>
</dbReference>
<keyword evidence="4 9" id="KW-0647">Proteasome</keyword>
<protein>
    <submittedName>
        <fullName evidence="9">Proteasome-associated protein ECM29-like protein</fullName>
    </submittedName>
</protein>
<evidence type="ECO:0000256" key="4">
    <source>
        <dbReference type="ARBA" id="ARBA00022942"/>
    </source>
</evidence>
<organism evidence="9 10">
    <name type="scientific">Cryptotermes secundus</name>
    <dbReference type="NCBI Taxonomy" id="105785"/>
    <lineage>
        <taxon>Eukaryota</taxon>
        <taxon>Metazoa</taxon>
        <taxon>Ecdysozoa</taxon>
        <taxon>Arthropoda</taxon>
        <taxon>Hexapoda</taxon>
        <taxon>Insecta</taxon>
        <taxon>Pterygota</taxon>
        <taxon>Neoptera</taxon>
        <taxon>Polyneoptera</taxon>
        <taxon>Dictyoptera</taxon>
        <taxon>Blattodea</taxon>
        <taxon>Blattoidea</taxon>
        <taxon>Termitoidae</taxon>
        <taxon>Kalotermitidae</taxon>
        <taxon>Cryptotermitinae</taxon>
        <taxon>Cryptotermes</taxon>
    </lineage>
</organism>
<accession>A0A2J7QCG9</accession>
<comment type="caution">
    <text evidence="9">The sequence shown here is derived from an EMBL/GenBank/DDBJ whole genome shotgun (WGS) entry which is preliminary data.</text>
</comment>
<keyword evidence="3" id="KW-0677">Repeat</keyword>
<dbReference type="Pfam" id="PF23731">
    <property type="entry name" value="ARM_ECM29_C"/>
    <property type="match status" value="1"/>
</dbReference>
<dbReference type="GO" id="GO:0043248">
    <property type="term" value="P:proteasome assembly"/>
    <property type="evidence" value="ECO:0007669"/>
    <property type="project" value="InterPro"/>
</dbReference>
<feature type="domain" description="Proteasome adapter and scaffold protein ECM29 HEAT-repeat" evidence="8">
    <location>
        <begin position="1333"/>
        <end position="1494"/>
    </location>
</feature>
<evidence type="ECO:0000259" key="6">
    <source>
        <dbReference type="Pfam" id="PF13001"/>
    </source>
</evidence>
<dbReference type="PANTHER" id="PTHR23346:SF19">
    <property type="entry name" value="PROTEASOME ADAPTER AND SCAFFOLD PROTEIN ECM29"/>
    <property type="match status" value="1"/>
</dbReference>
<dbReference type="GO" id="GO:0000502">
    <property type="term" value="C:proteasome complex"/>
    <property type="evidence" value="ECO:0007669"/>
    <property type="project" value="UniProtKB-KW"/>
</dbReference>
<evidence type="ECO:0000313" key="10">
    <source>
        <dbReference type="Proteomes" id="UP000235965"/>
    </source>
</evidence>
<dbReference type="Pfam" id="PF24492">
    <property type="entry name" value="HEAT_ECM29"/>
    <property type="match status" value="1"/>
</dbReference>
<dbReference type="InterPro" id="IPR055443">
    <property type="entry name" value="HEAT_ECM29"/>
</dbReference>
<dbReference type="SUPFAM" id="SSF48371">
    <property type="entry name" value="ARM repeat"/>
    <property type="match status" value="3"/>
</dbReference>
<dbReference type="Gene3D" id="1.25.10.10">
    <property type="entry name" value="Leucine-rich Repeat Variant"/>
    <property type="match status" value="3"/>
</dbReference>
<proteinExistence type="predicted"/>
<dbReference type="GO" id="GO:0060090">
    <property type="term" value="F:molecular adaptor activity"/>
    <property type="evidence" value="ECO:0007669"/>
    <property type="project" value="InterPro"/>
</dbReference>
<dbReference type="InterPro" id="IPR016024">
    <property type="entry name" value="ARM-type_fold"/>
</dbReference>
<evidence type="ECO:0000256" key="2">
    <source>
        <dbReference type="ARBA" id="ARBA00022490"/>
    </source>
</evidence>
<comment type="subcellular location">
    <subcellularLocation>
        <location evidence="1">Cytoplasm</location>
    </subcellularLocation>
</comment>
<evidence type="ECO:0000259" key="7">
    <source>
        <dbReference type="Pfam" id="PF23702"/>
    </source>
</evidence>
<evidence type="ECO:0000259" key="8">
    <source>
        <dbReference type="Pfam" id="PF24492"/>
    </source>
</evidence>
<evidence type="ECO:0000256" key="1">
    <source>
        <dbReference type="ARBA" id="ARBA00004496"/>
    </source>
</evidence>
<keyword evidence="2" id="KW-0963">Cytoplasm</keyword>
<feature type="region of interest" description="Disordered" evidence="5">
    <location>
        <begin position="1708"/>
        <end position="1727"/>
    </location>
</feature>
<feature type="region of interest" description="Disordered" evidence="5">
    <location>
        <begin position="187"/>
        <end position="206"/>
    </location>
</feature>
<evidence type="ECO:0000313" key="9">
    <source>
        <dbReference type="EMBL" id="PNF26281.1"/>
    </source>
</evidence>
<dbReference type="GO" id="GO:0005634">
    <property type="term" value="C:nucleus"/>
    <property type="evidence" value="ECO:0007669"/>
    <property type="project" value="TreeGrafter"/>
</dbReference>
<dbReference type="OrthoDB" id="16066at2759"/>
<dbReference type="InParanoid" id="A0A2J7QCG9"/>
<gene>
    <name evidence="9" type="ORF">B7P43_G02686</name>
</gene>
<dbReference type="Pfam" id="PF23702">
    <property type="entry name" value="ARM_ECM29"/>
    <property type="match status" value="1"/>
</dbReference>
<dbReference type="EMBL" id="NEVH01016289">
    <property type="protein sequence ID" value="PNF26281.1"/>
    <property type="molecule type" value="Genomic_DNA"/>
</dbReference>
<reference evidence="9 10" key="1">
    <citation type="submission" date="2017-12" db="EMBL/GenBank/DDBJ databases">
        <title>Hemimetabolous genomes reveal molecular basis of termite eusociality.</title>
        <authorList>
            <person name="Harrison M.C."/>
            <person name="Jongepier E."/>
            <person name="Robertson H.M."/>
            <person name="Arning N."/>
            <person name="Bitard-Feildel T."/>
            <person name="Chao H."/>
            <person name="Childers C.P."/>
            <person name="Dinh H."/>
            <person name="Doddapaneni H."/>
            <person name="Dugan S."/>
            <person name="Gowin J."/>
            <person name="Greiner C."/>
            <person name="Han Y."/>
            <person name="Hu H."/>
            <person name="Hughes D.S.T."/>
            <person name="Huylmans A.-K."/>
            <person name="Kemena C."/>
            <person name="Kremer L.P.M."/>
            <person name="Lee S.L."/>
            <person name="Lopez-Ezquerra A."/>
            <person name="Mallet L."/>
            <person name="Monroy-Kuhn J.M."/>
            <person name="Moser A."/>
            <person name="Murali S.C."/>
            <person name="Muzny D.M."/>
            <person name="Otani S."/>
            <person name="Piulachs M.-D."/>
            <person name="Poelchau M."/>
            <person name="Qu J."/>
            <person name="Schaub F."/>
            <person name="Wada-Katsumata A."/>
            <person name="Worley K.C."/>
            <person name="Xie Q."/>
            <person name="Ylla G."/>
            <person name="Poulsen M."/>
            <person name="Gibbs R.A."/>
            <person name="Schal C."/>
            <person name="Richards S."/>
            <person name="Belles X."/>
            <person name="Korb J."/>
            <person name="Bornberg-Bauer E."/>
        </authorList>
    </citation>
    <scope>NUCLEOTIDE SEQUENCE [LARGE SCALE GENOMIC DNA]</scope>
    <source>
        <tissue evidence="9">Whole body</tissue>
    </source>
</reference>
<feature type="region of interest" description="Disordered" evidence="5">
    <location>
        <begin position="557"/>
        <end position="590"/>
    </location>
</feature>
<keyword evidence="10" id="KW-1185">Reference proteome</keyword>